<keyword evidence="1" id="KW-0677">Repeat</keyword>
<dbReference type="FunFam" id="1.25.40.10:FF:000073">
    <property type="entry name" value="Pentatricopeptide repeat-containing protein chloroplastic"/>
    <property type="match status" value="1"/>
</dbReference>
<sequence length="761" mass="84209">MLGLSEVVSSSQEGRLSSRSFDNLLCTLNRIRRERNSDHARCILEFIQSRGFEYNVRLCMHLVPMLAESGLMRDAQHVLDLLPDQHESLWNSILSGYVRYGQPQQALSLYAKMQDSRVHPSTHTFVPVLSACAKLKDIQKGREVHAEAARHGVDTEVHVGSTLVDMYTKCDLPFKAQEVFNRLAVRSVVTWNSLIAGFSANGFGERALYWFEKMQLEGITPNSITYVCTLKACGSSGAIDKAQDIHSEVSKCGLEKDLYVGSTLVDMYANVGCLAKAEAVFDKLTYRDVVSWTSLMNGYVEHGQSEKALQAYQQMQLEGNSPNKYAFVCTLKACGSAGAISKGLELHACIPEAVSSRDSFIGSALINMYTDHELFARAHEILHSLHNDVISWNSLIAGYVKHGRNKEALGYYHQMKVKGLTPNTGTYASILKACSTLGLINVGKAIHTELIREDLATELVIGSALVDMYANCGYLTEAQEIFDKLEARNVISWTALISGYVKHGAHQEALDHFDSMEREGISPEATTLICILKACGLLGATEKGRAIHAAAARKALDRELIVGSSLVDMYANCGLLFTAQEVFDCIPVRDAACWNALLVGYAQLGESYMVFRSFDKMGIEGYRYSVTSFISVLNACSHAGLVDLGKEFFKFMSERCDIIPTLQHHSCLIDLLGRAGLLEESIAIINRMPFLPNLVIWHTLLGAVRKWSIVDIGRGAFEQAIELNRRDSSAYLHMFGIFSEAHMQDDAFHIQALGMKNMAGL</sequence>
<dbReference type="PANTHER" id="PTHR47926:SF533">
    <property type="entry name" value="DYW DOMAIN-CONTAINING PROTEIN"/>
    <property type="match status" value="1"/>
</dbReference>
<dbReference type="Proteomes" id="UP000825935">
    <property type="component" value="Chromosome 17"/>
</dbReference>
<evidence type="ECO:0000313" key="3">
    <source>
        <dbReference type="EMBL" id="KAH7373752.1"/>
    </source>
</evidence>
<dbReference type="EMBL" id="CM035422">
    <property type="protein sequence ID" value="KAH7373752.1"/>
    <property type="molecule type" value="Genomic_DNA"/>
</dbReference>
<organism evidence="3 4">
    <name type="scientific">Ceratopteris richardii</name>
    <name type="common">Triangle waterfern</name>
    <dbReference type="NCBI Taxonomy" id="49495"/>
    <lineage>
        <taxon>Eukaryota</taxon>
        <taxon>Viridiplantae</taxon>
        <taxon>Streptophyta</taxon>
        <taxon>Embryophyta</taxon>
        <taxon>Tracheophyta</taxon>
        <taxon>Polypodiopsida</taxon>
        <taxon>Polypodiidae</taxon>
        <taxon>Polypodiales</taxon>
        <taxon>Pteridineae</taxon>
        <taxon>Pteridaceae</taxon>
        <taxon>Parkerioideae</taxon>
        <taxon>Ceratopteris</taxon>
    </lineage>
</organism>
<dbReference type="InterPro" id="IPR011990">
    <property type="entry name" value="TPR-like_helical_dom_sf"/>
</dbReference>
<feature type="repeat" description="PPR" evidence="2">
    <location>
        <begin position="288"/>
        <end position="322"/>
    </location>
</feature>
<gene>
    <name evidence="3" type="ORF">KP509_17G073400</name>
</gene>
<dbReference type="FunFam" id="1.25.40.10:FF:000344">
    <property type="entry name" value="Pentatricopeptide repeat-containing protein"/>
    <property type="match status" value="1"/>
</dbReference>
<name>A0A8T2SVB8_CERRI</name>
<evidence type="ECO:0000313" key="4">
    <source>
        <dbReference type="Proteomes" id="UP000825935"/>
    </source>
</evidence>
<feature type="repeat" description="PPR" evidence="2">
    <location>
        <begin position="86"/>
        <end position="120"/>
    </location>
</feature>
<feature type="repeat" description="PPR" evidence="2">
    <location>
        <begin position="388"/>
        <end position="422"/>
    </location>
</feature>
<dbReference type="OrthoDB" id="1898862at2759"/>
<keyword evidence="4" id="KW-1185">Reference proteome</keyword>
<comment type="caution">
    <text evidence="3">The sequence shown here is derived from an EMBL/GenBank/DDBJ whole genome shotgun (WGS) entry which is preliminary data.</text>
</comment>
<dbReference type="Pfam" id="PF01535">
    <property type="entry name" value="PPR"/>
    <property type="match status" value="3"/>
</dbReference>
<dbReference type="GO" id="GO:0009451">
    <property type="term" value="P:RNA modification"/>
    <property type="evidence" value="ECO:0007669"/>
    <property type="project" value="InterPro"/>
</dbReference>
<dbReference type="FunFam" id="1.25.40.10:FF:000158">
    <property type="entry name" value="pentatricopeptide repeat-containing protein At2g33680"/>
    <property type="match status" value="1"/>
</dbReference>
<dbReference type="Gene3D" id="1.25.40.10">
    <property type="entry name" value="Tetratricopeptide repeat domain"/>
    <property type="match status" value="5"/>
</dbReference>
<evidence type="ECO:0000256" key="1">
    <source>
        <dbReference type="ARBA" id="ARBA00022737"/>
    </source>
</evidence>
<proteinExistence type="predicted"/>
<dbReference type="PANTHER" id="PTHR47926">
    <property type="entry name" value="PENTATRICOPEPTIDE REPEAT-CONTAINING PROTEIN"/>
    <property type="match status" value="1"/>
</dbReference>
<evidence type="ECO:0000256" key="2">
    <source>
        <dbReference type="PROSITE-ProRule" id="PRU00708"/>
    </source>
</evidence>
<protein>
    <recommendedName>
        <fullName evidence="5">Pentatricopeptide repeat-containing protein</fullName>
    </recommendedName>
</protein>
<dbReference type="Pfam" id="PF13041">
    <property type="entry name" value="PPR_2"/>
    <property type="match status" value="5"/>
</dbReference>
<dbReference type="AlphaFoldDB" id="A0A8T2SVB8"/>
<dbReference type="FunFam" id="1.25.40.10:FF:000382">
    <property type="entry name" value="Pentatricopeptide repeat-containing protein"/>
    <property type="match status" value="1"/>
</dbReference>
<reference evidence="3" key="1">
    <citation type="submission" date="2021-08" db="EMBL/GenBank/DDBJ databases">
        <title>WGS assembly of Ceratopteris richardii.</title>
        <authorList>
            <person name="Marchant D.B."/>
            <person name="Chen G."/>
            <person name="Jenkins J."/>
            <person name="Shu S."/>
            <person name="Leebens-Mack J."/>
            <person name="Grimwood J."/>
            <person name="Schmutz J."/>
            <person name="Soltis P."/>
            <person name="Soltis D."/>
            <person name="Chen Z.-H."/>
        </authorList>
    </citation>
    <scope>NUCLEOTIDE SEQUENCE</scope>
    <source>
        <strain evidence="3">Whitten #5841</strain>
        <tissue evidence="3">Leaf</tissue>
    </source>
</reference>
<dbReference type="InterPro" id="IPR002885">
    <property type="entry name" value="PPR_rpt"/>
</dbReference>
<feature type="repeat" description="PPR" evidence="2">
    <location>
        <begin position="187"/>
        <end position="221"/>
    </location>
</feature>
<feature type="repeat" description="PPR" evidence="2">
    <location>
        <begin position="222"/>
        <end position="256"/>
    </location>
</feature>
<evidence type="ECO:0008006" key="5">
    <source>
        <dbReference type="Google" id="ProtNLM"/>
    </source>
</evidence>
<dbReference type="NCBIfam" id="TIGR00756">
    <property type="entry name" value="PPR"/>
    <property type="match status" value="5"/>
</dbReference>
<dbReference type="GO" id="GO:0048731">
    <property type="term" value="P:system development"/>
    <property type="evidence" value="ECO:0007669"/>
    <property type="project" value="UniProtKB-ARBA"/>
</dbReference>
<dbReference type="SUPFAM" id="SSF48452">
    <property type="entry name" value="TPR-like"/>
    <property type="match status" value="1"/>
</dbReference>
<dbReference type="InterPro" id="IPR046960">
    <property type="entry name" value="PPR_At4g14850-like_plant"/>
</dbReference>
<dbReference type="GO" id="GO:0003723">
    <property type="term" value="F:RNA binding"/>
    <property type="evidence" value="ECO:0007669"/>
    <property type="project" value="InterPro"/>
</dbReference>
<feature type="repeat" description="PPR" evidence="2">
    <location>
        <begin position="489"/>
        <end position="523"/>
    </location>
</feature>
<dbReference type="PROSITE" id="PS51375">
    <property type="entry name" value="PPR"/>
    <property type="match status" value="6"/>
</dbReference>
<accession>A0A8T2SVB8</accession>